<dbReference type="InterPro" id="IPR000719">
    <property type="entry name" value="Prot_kinase_dom"/>
</dbReference>
<gene>
    <name evidence="2" type="ORF">SAMN05192566_2272</name>
</gene>
<feature type="domain" description="Protein kinase" evidence="1">
    <location>
        <begin position="20"/>
        <end position="287"/>
    </location>
</feature>
<dbReference type="EMBL" id="FNFX01000004">
    <property type="protein sequence ID" value="SDK73310.1"/>
    <property type="molecule type" value="Genomic_DNA"/>
</dbReference>
<evidence type="ECO:0000313" key="3">
    <source>
        <dbReference type="Proteomes" id="UP000198629"/>
    </source>
</evidence>
<reference evidence="3" key="1">
    <citation type="submission" date="2016-10" db="EMBL/GenBank/DDBJ databases">
        <authorList>
            <person name="Varghese N."/>
            <person name="Submissions S."/>
        </authorList>
    </citation>
    <scope>NUCLEOTIDE SEQUENCE [LARGE SCALE GENOMIC DNA]</scope>
    <source>
        <strain evidence="3">CBMB127</strain>
    </source>
</reference>
<organism evidence="2 3">
    <name type="scientific">Methylophilus rhizosphaerae</name>
    <dbReference type="NCBI Taxonomy" id="492660"/>
    <lineage>
        <taxon>Bacteria</taxon>
        <taxon>Pseudomonadati</taxon>
        <taxon>Pseudomonadota</taxon>
        <taxon>Betaproteobacteria</taxon>
        <taxon>Nitrosomonadales</taxon>
        <taxon>Methylophilaceae</taxon>
        <taxon>Methylophilus</taxon>
    </lineage>
</organism>
<dbReference type="STRING" id="492660.SAMN05192566_2272"/>
<dbReference type="OrthoDB" id="9801841at2"/>
<dbReference type="InterPro" id="IPR011009">
    <property type="entry name" value="Kinase-like_dom_sf"/>
</dbReference>
<dbReference type="GO" id="GO:0005737">
    <property type="term" value="C:cytoplasm"/>
    <property type="evidence" value="ECO:0007669"/>
    <property type="project" value="TreeGrafter"/>
</dbReference>
<dbReference type="Pfam" id="PF00069">
    <property type="entry name" value="Pkinase"/>
    <property type="match status" value="1"/>
</dbReference>
<dbReference type="Proteomes" id="UP000198629">
    <property type="component" value="Unassembled WGS sequence"/>
</dbReference>
<sequence>MKLAHKIDIALPVGTVLQDYTITRVLSLGGFSFVYLAQDKQKNTVAIKEYMPVSLAERDGQTHIRSNGKNEAAYKHGMKCFFEEGLALANIEHKNIVRVKNFFRANNTVYMVMKYERGKSLQDYIMALSQPVPENFLIRMFVELLNGLREVHTRKLLHLDIKPANIYIRLDGSPVLLDFGSAREALSEVTLAPTYTPGFAPPEQYIDRQHLGPWSDIYSIGASMYACLQRSSPLAANLRLKDDTLVSAVTLGKQVYSDKLLAIIDECMQLDYLSRPQSVFSLQKKMIEVRISDDPRSSLVDKIIKVLTKPL</sequence>
<name>A0A1G9EAY2_9PROT</name>
<dbReference type="AlphaFoldDB" id="A0A1G9EAY2"/>
<keyword evidence="2" id="KW-0418">Kinase</keyword>
<dbReference type="SUPFAM" id="SSF56112">
    <property type="entry name" value="Protein kinase-like (PK-like)"/>
    <property type="match status" value="1"/>
</dbReference>
<dbReference type="GO" id="GO:0004674">
    <property type="term" value="F:protein serine/threonine kinase activity"/>
    <property type="evidence" value="ECO:0007669"/>
    <property type="project" value="UniProtKB-KW"/>
</dbReference>
<dbReference type="SMART" id="SM00220">
    <property type="entry name" value="S_TKc"/>
    <property type="match status" value="1"/>
</dbReference>
<dbReference type="Gene3D" id="1.10.510.10">
    <property type="entry name" value="Transferase(Phosphotransferase) domain 1"/>
    <property type="match status" value="1"/>
</dbReference>
<keyword evidence="3" id="KW-1185">Reference proteome</keyword>
<dbReference type="InterPro" id="IPR008271">
    <property type="entry name" value="Ser/Thr_kinase_AS"/>
</dbReference>
<dbReference type="CDD" id="cd14014">
    <property type="entry name" value="STKc_PknB_like"/>
    <property type="match status" value="1"/>
</dbReference>
<keyword evidence="2" id="KW-0723">Serine/threonine-protein kinase</keyword>
<keyword evidence="2" id="KW-0808">Transferase</keyword>
<dbReference type="PANTHER" id="PTHR24361">
    <property type="entry name" value="MITOGEN-ACTIVATED KINASE KINASE KINASE"/>
    <property type="match status" value="1"/>
</dbReference>
<dbReference type="InterPro" id="IPR053235">
    <property type="entry name" value="Ser_Thr_kinase"/>
</dbReference>
<dbReference type="PROSITE" id="PS50011">
    <property type="entry name" value="PROTEIN_KINASE_DOM"/>
    <property type="match status" value="1"/>
</dbReference>
<evidence type="ECO:0000313" key="2">
    <source>
        <dbReference type="EMBL" id="SDK73310.1"/>
    </source>
</evidence>
<dbReference type="RefSeq" id="WP_091472248.1">
    <property type="nucleotide sequence ID" value="NZ_FNFX01000004.1"/>
</dbReference>
<dbReference type="GO" id="GO:0005524">
    <property type="term" value="F:ATP binding"/>
    <property type="evidence" value="ECO:0007669"/>
    <property type="project" value="InterPro"/>
</dbReference>
<accession>A0A1G9EAY2</accession>
<proteinExistence type="predicted"/>
<protein>
    <submittedName>
        <fullName evidence="2">Serine/threonine protein kinase</fullName>
    </submittedName>
</protein>
<evidence type="ECO:0000259" key="1">
    <source>
        <dbReference type="PROSITE" id="PS50011"/>
    </source>
</evidence>
<dbReference type="PROSITE" id="PS00108">
    <property type="entry name" value="PROTEIN_KINASE_ST"/>
    <property type="match status" value="1"/>
</dbReference>